<feature type="domain" description="Multidrug resistance protein MdtA-like C-terminal permuted SH3" evidence="7">
    <location>
        <begin position="420"/>
        <end position="478"/>
    </location>
</feature>
<evidence type="ECO:0000313" key="9">
    <source>
        <dbReference type="Proteomes" id="UP000034956"/>
    </source>
</evidence>
<keyword evidence="5" id="KW-1133">Transmembrane helix</keyword>
<evidence type="ECO:0000256" key="2">
    <source>
        <dbReference type="ARBA" id="ARBA00009477"/>
    </source>
</evidence>
<dbReference type="GO" id="GO:0016020">
    <property type="term" value="C:membrane"/>
    <property type="evidence" value="ECO:0007669"/>
    <property type="project" value="InterPro"/>
</dbReference>
<evidence type="ECO:0000259" key="6">
    <source>
        <dbReference type="Pfam" id="PF25954"/>
    </source>
</evidence>
<dbReference type="AlphaFoldDB" id="A0A0G1WN65"/>
<dbReference type="Pfam" id="PF25967">
    <property type="entry name" value="RND-MFP_C"/>
    <property type="match status" value="1"/>
</dbReference>
<keyword evidence="5" id="KW-0812">Transmembrane</keyword>
<gene>
    <name evidence="8" type="ORF">UY23_C0001G0399</name>
</gene>
<dbReference type="InterPro" id="IPR006143">
    <property type="entry name" value="RND_pump_MFP"/>
</dbReference>
<dbReference type="Pfam" id="PF25954">
    <property type="entry name" value="Beta-barrel_RND_2"/>
    <property type="match status" value="1"/>
</dbReference>
<dbReference type="GO" id="GO:0022857">
    <property type="term" value="F:transmembrane transporter activity"/>
    <property type="evidence" value="ECO:0007669"/>
    <property type="project" value="InterPro"/>
</dbReference>
<dbReference type="SUPFAM" id="SSF111369">
    <property type="entry name" value="HlyD-like secretion proteins"/>
    <property type="match status" value="2"/>
</dbReference>
<dbReference type="InterPro" id="IPR058627">
    <property type="entry name" value="MdtA-like_C"/>
</dbReference>
<evidence type="ECO:0000256" key="5">
    <source>
        <dbReference type="SAM" id="Phobius"/>
    </source>
</evidence>
<dbReference type="Gene3D" id="2.40.50.100">
    <property type="match status" value="1"/>
</dbReference>
<protein>
    <submittedName>
        <fullName evidence="8">Efflux transporter, RND family, MFP subunit</fullName>
    </submittedName>
</protein>
<feature type="domain" description="CusB-like beta-barrel" evidence="6">
    <location>
        <begin position="339"/>
        <end position="413"/>
    </location>
</feature>
<dbReference type="GO" id="GO:0030313">
    <property type="term" value="C:cell envelope"/>
    <property type="evidence" value="ECO:0007669"/>
    <property type="project" value="UniProtKB-SubCell"/>
</dbReference>
<dbReference type="EMBL" id="LCPF01000001">
    <property type="protein sequence ID" value="KKU91793.1"/>
    <property type="molecule type" value="Genomic_DNA"/>
</dbReference>
<evidence type="ECO:0000256" key="1">
    <source>
        <dbReference type="ARBA" id="ARBA00004196"/>
    </source>
</evidence>
<dbReference type="InterPro" id="IPR058792">
    <property type="entry name" value="Beta-barrel_RND_2"/>
</dbReference>
<keyword evidence="5" id="KW-0472">Membrane</keyword>
<reference evidence="8 9" key="1">
    <citation type="journal article" date="2015" name="Nature">
        <title>rRNA introns, odd ribosomes, and small enigmatic genomes across a large radiation of phyla.</title>
        <authorList>
            <person name="Brown C.T."/>
            <person name="Hug L.A."/>
            <person name="Thomas B.C."/>
            <person name="Sharon I."/>
            <person name="Castelle C.J."/>
            <person name="Singh A."/>
            <person name="Wilkins M.J."/>
            <person name="Williams K.H."/>
            <person name="Banfield J.F."/>
        </authorList>
    </citation>
    <scope>NUCLEOTIDE SEQUENCE [LARGE SCALE GENOMIC DNA]</scope>
</reference>
<dbReference type="InterPro" id="IPR050465">
    <property type="entry name" value="UPF0194_transport"/>
</dbReference>
<sequence>MNFLKRKWFIVAGLVLIVVLGGYFLFSGKDKSAFQTVTVVRGDVSEEVSVTGQVEPIKSVDLAFEQSGRIAGVYAEVGDKVYAGEALVTLDKSALAAQLAKAEADLATQEADLNKDNVDLANYYGVIPNLLNDAYAKADDATRKQLDGLFNNDESRNPTLTFVVADIAVDNDVRGLRLNATGILNQWAGELKGISGVSVPADLRVELDKAEGYLLTIRSLLSRSMDAVVGAASGGSLSSSTADAYKANINTARTNVNAALSDLTAQSQSIAAQEATIASVRAGVKSYEASIDNIKAQMAKMTIHSPINGVVTVENAKVGEIAAANTAMVSVISGSKFEVEANVAEADIAKVKVGDSAQITLDAYGNDVIFDAAVSSIDPGETMIEGVATYRTKFQFVKSDDRVKSGMTANIDIFTNKKENVLVIPQRAVTTKNGIRSVTVDLGKGFSEERQIEIGLRGADGSVEVLGGLQEGDKVIVNNS</sequence>
<accession>A0A0G1WN65</accession>
<proteinExistence type="inferred from homology"/>
<organism evidence="8 9">
    <name type="scientific">Candidatus Jorgensenbacteria bacterium GW2011_GWA1_48_11</name>
    <dbReference type="NCBI Taxonomy" id="1618660"/>
    <lineage>
        <taxon>Bacteria</taxon>
        <taxon>Candidatus Joergenseniibacteriota</taxon>
    </lineage>
</organism>
<comment type="caution">
    <text evidence="8">The sequence shown here is derived from an EMBL/GenBank/DDBJ whole genome shotgun (WGS) entry which is preliminary data.</text>
</comment>
<comment type="subcellular location">
    <subcellularLocation>
        <location evidence="1">Cell envelope</location>
    </subcellularLocation>
</comment>
<feature type="coiled-coil region" evidence="4">
    <location>
        <begin position="92"/>
        <end position="119"/>
    </location>
</feature>
<dbReference type="Gene3D" id="2.40.30.170">
    <property type="match status" value="1"/>
</dbReference>
<keyword evidence="3 4" id="KW-0175">Coiled coil</keyword>
<feature type="transmembrane region" description="Helical" evidence="5">
    <location>
        <begin position="7"/>
        <end position="26"/>
    </location>
</feature>
<evidence type="ECO:0000256" key="4">
    <source>
        <dbReference type="SAM" id="Coils"/>
    </source>
</evidence>
<evidence type="ECO:0000313" key="8">
    <source>
        <dbReference type="EMBL" id="KKU91793.1"/>
    </source>
</evidence>
<comment type="similarity">
    <text evidence="2">Belongs to the membrane fusion protein (MFP) (TC 8.A.1) family.</text>
</comment>
<name>A0A0G1WN65_9BACT</name>
<dbReference type="PANTHER" id="PTHR32347">
    <property type="entry name" value="EFFLUX SYSTEM COMPONENT YKNX-RELATED"/>
    <property type="match status" value="1"/>
</dbReference>
<dbReference type="Proteomes" id="UP000034956">
    <property type="component" value="Unassembled WGS sequence"/>
</dbReference>
<dbReference type="Gene3D" id="2.40.420.20">
    <property type="match status" value="1"/>
</dbReference>
<dbReference type="NCBIfam" id="TIGR01730">
    <property type="entry name" value="RND_mfp"/>
    <property type="match status" value="1"/>
</dbReference>
<evidence type="ECO:0000256" key="3">
    <source>
        <dbReference type="ARBA" id="ARBA00023054"/>
    </source>
</evidence>
<evidence type="ECO:0000259" key="7">
    <source>
        <dbReference type="Pfam" id="PF25967"/>
    </source>
</evidence>
<dbReference type="Gene3D" id="1.10.287.470">
    <property type="entry name" value="Helix hairpin bin"/>
    <property type="match status" value="1"/>
</dbReference>